<protein>
    <recommendedName>
        <fullName evidence="2">DNA mismatch repair protein S5 domain-containing protein</fullName>
    </recommendedName>
</protein>
<dbReference type="Proteomes" id="UP000232323">
    <property type="component" value="Unassembled WGS sequence"/>
</dbReference>
<dbReference type="InterPro" id="IPR014721">
    <property type="entry name" value="Ribsml_uS5_D2-typ_fold_subgr"/>
</dbReference>
<evidence type="ECO:0000313" key="4">
    <source>
        <dbReference type="Proteomes" id="UP000232323"/>
    </source>
</evidence>
<gene>
    <name evidence="3" type="ORF">CEUSTIGMA_g9348.t1</name>
</gene>
<dbReference type="GO" id="GO:0032300">
    <property type="term" value="C:mismatch repair complex"/>
    <property type="evidence" value="ECO:0007669"/>
    <property type="project" value="InterPro"/>
</dbReference>
<reference evidence="3 4" key="1">
    <citation type="submission" date="2017-08" db="EMBL/GenBank/DDBJ databases">
        <title>Acidophilic green algal genome provides insights into adaptation to an acidic environment.</title>
        <authorList>
            <person name="Hirooka S."/>
            <person name="Hirose Y."/>
            <person name="Kanesaki Y."/>
            <person name="Higuchi S."/>
            <person name="Fujiwara T."/>
            <person name="Onuma R."/>
            <person name="Era A."/>
            <person name="Ohbayashi R."/>
            <person name="Uzuka A."/>
            <person name="Nozaki H."/>
            <person name="Yoshikawa H."/>
            <person name="Miyagishima S.Y."/>
        </authorList>
    </citation>
    <scope>NUCLEOTIDE SEQUENCE [LARGE SCALE GENOMIC DNA]</scope>
    <source>
        <strain evidence="3 4">NIES-2499</strain>
    </source>
</reference>
<feature type="region of interest" description="Disordered" evidence="1">
    <location>
        <begin position="204"/>
        <end position="227"/>
    </location>
</feature>
<dbReference type="PANTHER" id="PTHR10073:SF47">
    <property type="entry name" value="DNA MISMATCH REPAIR PROTEIN MLH3"/>
    <property type="match status" value="1"/>
</dbReference>
<comment type="caution">
    <text evidence="3">The sequence shown here is derived from an EMBL/GenBank/DDBJ whole genome shotgun (WGS) entry which is preliminary data.</text>
</comment>
<dbReference type="GO" id="GO:0030983">
    <property type="term" value="F:mismatched DNA binding"/>
    <property type="evidence" value="ECO:0007669"/>
    <property type="project" value="InterPro"/>
</dbReference>
<dbReference type="GO" id="GO:0016887">
    <property type="term" value="F:ATP hydrolysis activity"/>
    <property type="evidence" value="ECO:0007669"/>
    <property type="project" value="InterPro"/>
</dbReference>
<dbReference type="OrthoDB" id="429932at2759"/>
<dbReference type="SUPFAM" id="SSF118116">
    <property type="entry name" value="DNA mismatch repair protein MutL"/>
    <property type="match status" value="1"/>
</dbReference>
<dbReference type="GO" id="GO:0140664">
    <property type="term" value="F:ATP-dependent DNA damage sensor activity"/>
    <property type="evidence" value="ECO:0007669"/>
    <property type="project" value="InterPro"/>
</dbReference>
<feature type="region of interest" description="Disordered" evidence="1">
    <location>
        <begin position="1009"/>
        <end position="1112"/>
    </location>
</feature>
<dbReference type="InterPro" id="IPR013507">
    <property type="entry name" value="DNA_mismatch_S5_2-like"/>
</dbReference>
<dbReference type="Gene3D" id="3.30.230.10">
    <property type="match status" value="1"/>
</dbReference>
<dbReference type="InterPro" id="IPR037198">
    <property type="entry name" value="MutL_C_sf"/>
</dbReference>
<dbReference type="InterPro" id="IPR042120">
    <property type="entry name" value="MutL_C_dimsub"/>
</dbReference>
<dbReference type="GO" id="GO:0005524">
    <property type="term" value="F:ATP binding"/>
    <property type="evidence" value="ECO:0007669"/>
    <property type="project" value="InterPro"/>
</dbReference>
<feature type="region of interest" description="Disordered" evidence="1">
    <location>
        <begin position="913"/>
        <end position="964"/>
    </location>
</feature>
<dbReference type="PANTHER" id="PTHR10073">
    <property type="entry name" value="DNA MISMATCH REPAIR PROTEIN MLH, PMS, MUTL"/>
    <property type="match status" value="1"/>
</dbReference>
<feature type="region of interest" description="Disordered" evidence="1">
    <location>
        <begin position="381"/>
        <end position="417"/>
    </location>
</feature>
<dbReference type="EMBL" id="BEGY01000072">
    <property type="protein sequence ID" value="GAX81920.1"/>
    <property type="molecule type" value="Genomic_DNA"/>
</dbReference>
<evidence type="ECO:0000256" key="1">
    <source>
        <dbReference type="SAM" id="MobiDB-lite"/>
    </source>
</evidence>
<dbReference type="Gene3D" id="3.30.1540.20">
    <property type="entry name" value="MutL, C-terminal domain, dimerisation subdomain"/>
    <property type="match status" value="1"/>
</dbReference>
<feature type="compositionally biased region" description="Low complexity" evidence="1">
    <location>
        <begin position="204"/>
        <end position="216"/>
    </location>
</feature>
<name>A0A250XGK6_9CHLO</name>
<dbReference type="InterPro" id="IPR038973">
    <property type="entry name" value="MutL/Mlh/Pms-like"/>
</dbReference>
<feature type="compositionally biased region" description="Polar residues" evidence="1">
    <location>
        <begin position="1067"/>
        <end position="1077"/>
    </location>
</feature>
<keyword evidence="4" id="KW-1185">Reference proteome</keyword>
<dbReference type="GO" id="GO:0006298">
    <property type="term" value="P:mismatch repair"/>
    <property type="evidence" value="ECO:0007669"/>
    <property type="project" value="InterPro"/>
</dbReference>
<dbReference type="SMART" id="SM01340">
    <property type="entry name" value="DNA_mis_repair"/>
    <property type="match status" value="1"/>
</dbReference>
<evidence type="ECO:0000259" key="2">
    <source>
        <dbReference type="SMART" id="SM01340"/>
    </source>
</evidence>
<sequence length="1582" mass="171839">MSGSGCSKVRPAGPQALGGKRGTQVFLKGFKACNSAGNVEAFVHRRDEGVRRVTLLQVVQTSLLTLMPFPEVSLTVKEISQEEVLLKLHAGRDSIVVLKLLFPDIRFTQSQSHSASRDLKRCTAPQIPHLAKSSSGQCSQEVSSHSSCWLKVSQNAYLLEGLLLKAEPQVDFSDKQLLYVNRRLVQNISVTSLICNLHAQRFSQQQSRGSGPKSKSGGSGRSHGRGSASVLECSREAVTQALHKQQHMQSCNTMPGFVLLLLCPVTEVELNVEPDHTLAVFQEQQVVLSCIKELVKLAWGISQEALGDCSAPVSKNDVQRSVKDISPGPSGVMKAFRGPSSSAHVISSLDDILFPESRGLRQSNVSSCRSGSGSGVLNLNPKTACEHSSQHASGERGGSIVSSARARGNRSQGSGERRLAKLLSGSQAIAPKSKRASLASIHAAPAYGNMERIGEGVGHGDVSGKYREAQYQEVGSGSCYPVVETHISKDPAAHDALHAACIDLQGTQMRPNSLAAFNQCVDYETRNGLHNTNAGRVLEPFFVLSTSVATGAPQASVAPLAHDPWSSQPCVQKLALASNVSADLNIWDEFLPAGSYRLCNPELPLKECDVEAERYKKVSGKGDEVLQRRQVSLGKRSRNGDDDWLEAFEEDQDADLWPRSRVVNTCPPSSNEFPIIEQLWHSQQAPDLVDMFSDLRQGASCDNDEGTFLCSTLPSRREQVKKAVQHAVLFEDCAVPICENIAWCQQAAVEKDFRFEGYTLHSMNETLSTREHTHDCIPTTLGVPANNQHVHVRSDVSSSQAEKDRKQERLSYMAGDCMGPQPASCIMSHEVAYCDGEEASKLGRVQPITDDAVLLDVLDATDDVVVEVGHNLEQALYCDRADELQYDTSLALQSAEGFTDNSRPTEFRVRKRSCTLGRSSHGDTSESFSQTPSGCNSSPQPSQDVQDLHDSSRPATSTAARDACPTSELKLNTVACSPDLLDPHQAHHYSDVLHPQRMDTILLPDSQPEEIAGVSGSTPQSPAPDDAIGNQLSPVTDAAEDKSQSPKAGCAVVSSQSPTASRPAIVVNSSQSPTASRSAVPCSPHAGISAMVAQSQHSDASAPEVQAHSGSDPVVCDEEANEQNLMQQHPLPYVRLDPNSHVSGLKLRSHPATRAAMMQGPTDSYLVAEADNNRHPLLLIPECTDNMGQHKKETITSEANIMDQTEHQNTGFCWIDYQHAMHTFKTSASAEDSHNACEVPTTAFPNRPLSPQLCIQTCNVIDADAEANKTFQMLHTTRPLPQHPGTAAMPCKSQQVDPDPPVVEGSCTSANLPPQMIMGNRSFKAILPRGFGQRCEAGSSTAAQISIHTRGDVQLKTRLRKLLSPVNPLQGGADVSKEHSKRFKERLLPQPLSNISSNIGHANTIITNSVEKPSIITKMTHDSGPSEAPPSTTSLWLKQLTEQWLGGCRGREQQRQVQQSHIVLRMEDVVPQTGADPGLHAACQQEVTRAMLEEAHVIGQADNKFIFMRSGTTLLVADQHAAHERILLEHLISRVEVAKSKRMEALKHDLNHMPRSFMVGTDAASRPTLPSYHHEQDILVRK</sequence>
<feature type="compositionally biased region" description="Polar residues" evidence="1">
    <location>
        <begin position="925"/>
        <end position="945"/>
    </location>
</feature>
<accession>A0A250XGK6</accession>
<proteinExistence type="predicted"/>
<evidence type="ECO:0000313" key="3">
    <source>
        <dbReference type="EMBL" id="GAX81920.1"/>
    </source>
</evidence>
<feature type="domain" description="DNA mismatch repair protein S5" evidence="2">
    <location>
        <begin position="98"/>
        <end position="300"/>
    </location>
</feature>
<organism evidence="3 4">
    <name type="scientific">Chlamydomonas eustigma</name>
    <dbReference type="NCBI Taxonomy" id="1157962"/>
    <lineage>
        <taxon>Eukaryota</taxon>
        <taxon>Viridiplantae</taxon>
        <taxon>Chlorophyta</taxon>
        <taxon>core chlorophytes</taxon>
        <taxon>Chlorophyceae</taxon>
        <taxon>CS clade</taxon>
        <taxon>Chlamydomonadales</taxon>
        <taxon>Chlamydomonadaceae</taxon>
        <taxon>Chlamydomonas</taxon>
    </lineage>
</organism>